<evidence type="ECO:0000313" key="3">
    <source>
        <dbReference type="Proteomes" id="UP000187526"/>
    </source>
</evidence>
<dbReference type="EMBL" id="MTHD01000005">
    <property type="protein sequence ID" value="OMG52615.1"/>
    <property type="molecule type" value="Genomic_DNA"/>
</dbReference>
<evidence type="ECO:0008006" key="4">
    <source>
        <dbReference type="Google" id="ProtNLM"/>
    </source>
</evidence>
<gene>
    <name evidence="2" type="ORF">BJN45_15190</name>
</gene>
<protein>
    <recommendedName>
        <fullName evidence="4">Lipoprotein</fullName>
    </recommendedName>
</protein>
<dbReference type="OrthoDB" id="9182471at2"/>
<evidence type="ECO:0000256" key="1">
    <source>
        <dbReference type="SAM" id="SignalP"/>
    </source>
</evidence>
<feature type="signal peptide" evidence="1">
    <location>
        <begin position="1"/>
        <end position="20"/>
    </location>
</feature>
<accession>A0A1R1I1I3</accession>
<organism evidence="2 3">
    <name type="scientific">Azonexus hydrophilus</name>
    <dbReference type="NCBI Taxonomy" id="418702"/>
    <lineage>
        <taxon>Bacteria</taxon>
        <taxon>Pseudomonadati</taxon>
        <taxon>Pseudomonadota</taxon>
        <taxon>Betaproteobacteria</taxon>
        <taxon>Rhodocyclales</taxon>
        <taxon>Azonexaceae</taxon>
        <taxon>Azonexus</taxon>
    </lineage>
</organism>
<feature type="chain" id="PRO_5013340010" description="Lipoprotein" evidence="1">
    <location>
        <begin position="21"/>
        <end position="74"/>
    </location>
</feature>
<proteinExistence type="predicted"/>
<reference evidence="2 3" key="1">
    <citation type="submission" date="2016-10" db="EMBL/GenBank/DDBJ databases">
        <title>Alkaliphiles isolated from bioreactors.</title>
        <authorList>
            <person name="Salah Z."/>
            <person name="Rout S.P."/>
            <person name="Humphreys P.N."/>
        </authorList>
    </citation>
    <scope>NUCLEOTIDE SEQUENCE [LARGE SCALE GENOMIC DNA]</scope>
    <source>
        <strain evidence="2 3">ZS02</strain>
    </source>
</reference>
<dbReference type="RefSeq" id="WP_076096697.1">
    <property type="nucleotide sequence ID" value="NZ_MTHD01000005.1"/>
</dbReference>
<dbReference type="AlphaFoldDB" id="A0A1R1I1I3"/>
<dbReference type="PROSITE" id="PS51257">
    <property type="entry name" value="PROKAR_LIPOPROTEIN"/>
    <property type="match status" value="1"/>
</dbReference>
<sequence>MHRSLIILVAVFTSACSLLAPSWHWEKAGGDYDADVRDCKTVTFSDSSGAMPTTASVRRMHACMEGKGWRKVAG</sequence>
<keyword evidence="3" id="KW-1185">Reference proteome</keyword>
<dbReference type="Proteomes" id="UP000187526">
    <property type="component" value="Unassembled WGS sequence"/>
</dbReference>
<keyword evidence="1" id="KW-0732">Signal</keyword>
<evidence type="ECO:0000313" key="2">
    <source>
        <dbReference type="EMBL" id="OMG52615.1"/>
    </source>
</evidence>
<comment type="caution">
    <text evidence="2">The sequence shown here is derived from an EMBL/GenBank/DDBJ whole genome shotgun (WGS) entry which is preliminary data.</text>
</comment>
<dbReference type="STRING" id="418702.BJN45_15190"/>
<name>A0A1R1I1I3_9RHOO</name>